<keyword evidence="2" id="KW-1185">Reference proteome</keyword>
<evidence type="ECO:0000313" key="2">
    <source>
        <dbReference type="Proteomes" id="UP000007305"/>
    </source>
</evidence>
<evidence type="ECO:0000313" key="1">
    <source>
        <dbReference type="EnsemblPlants" id="Zm00001eb288560_P001"/>
    </source>
</evidence>
<dbReference type="InParanoid" id="A0A804Q0E7"/>
<protein>
    <submittedName>
        <fullName evidence="1">Uncharacterized protein</fullName>
    </submittedName>
</protein>
<reference evidence="2" key="1">
    <citation type="journal article" date="2009" name="Science">
        <title>The B73 maize genome: complexity, diversity, and dynamics.</title>
        <authorList>
            <person name="Schnable P.S."/>
            <person name="Ware D."/>
            <person name="Fulton R.S."/>
            <person name="Stein J.C."/>
            <person name="Wei F."/>
            <person name="Pasternak S."/>
            <person name="Liang C."/>
            <person name="Zhang J."/>
            <person name="Fulton L."/>
            <person name="Graves T.A."/>
            <person name="Minx P."/>
            <person name="Reily A.D."/>
            <person name="Courtney L."/>
            <person name="Kruchowski S.S."/>
            <person name="Tomlinson C."/>
            <person name="Strong C."/>
            <person name="Delehaunty K."/>
            <person name="Fronick C."/>
            <person name="Courtney B."/>
            <person name="Rock S.M."/>
            <person name="Belter E."/>
            <person name="Du F."/>
            <person name="Kim K."/>
            <person name="Abbott R.M."/>
            <person name="Cotton M."/>
            <person name="Levy A."/>
            <person name="Marchetto P."/>
            <person name="Ochoa K."/>
            <person name="Jackson S.M."/>
            <person name="Gillam B."/>
            <person name="Chen W."/>
            <person name="Yan L."/>
            <person name="Higginbotham J."/>
            <person name="Cardenas M."/>
            <person name="Waligorski J."/>
            <person name="Applebaum E."/>
            <person name="Phelps L."/>
            <person name="Falcone J."/>
            <person name="Kanchi K."/>
            <person name="Thane T."/>
            <person name="Scimone A."/>
            <person name="Thane N."/>
            <person name="Henke J."/>
            <person name="Wang T."/>
            <person name="Ruppert J."/>
            <person name="Shah N."/>
            <person name="Rotter K."/>
            <person name="Hodges J."/>
            <person name="Ingenthron E."/>
            <person name="Cordes M."/>
            <person name="Kohlberg S."/>
            <person name="Sgro J."/>
            <person name="Delgado B."/>
            <person name="Mead K."/>
            <person name="Chinwalla A."/>
            <person name="Leonard S."/>
            <person name="Crouse K."/>
            <person name="Collura K."/>
            <person name="Kudrna D."/>
            <person name="Currie J."/>
            <person name="He R."/>
            <person name="Angelova A."/>
            <person name="Rajasekar S."/>
            <person name="Mueller T."/>
            <person name="Lomeli R."/>
            <person name="Scara G."/>
            <person name="Ko A."/>
            <person name="Delaney K."/>
            <person name="Wissotski M."/>
            <person name="Lopez G."/>
            <person name="Campos D."/>
            <person name="Braidotti M."/>
            <person name="Ashley E."/>
            <person name="Golser W."/>
            <person name="Kim H."/>
            <person name="Lee S."/>
            <person name="Lin J."/>
            <person name="Dujmic Z."/>
            <person name="Kim W."/>
            <person name="Talag J."/>
            <person name="Zuccolo A."/>
            <person name="Fan C."/>
            <person name="Sebastian A."/>
            <person name="Kramer M."/>
            <person name="Spiegel L."/>
            <person name="Nascimento L."/>
            <person name="Zutavern T."/>
            <person name="Miller B."/>
            <person name="Ambroise C."/>
            <person name="Muller S."/>
            <person name="Spooner W."/>
            <person name="Narechania A."/>
            <person name="Ren L."/>
            <person name="Wei S."/>
            <person name="Kumari S."/>
            <person name="Faga B."/>
            <person name="Levy M.J."/>
            <person name="McMahan L."/>
            <person name="Van Buren P."/>
            <person name="Vaughn M.W."/>
            <person name="Ying K."/>
            <person name="Yeh C.-T."/>
            <person name="Emrich S.J."/>
            <person name="Jia Y."/>
            <person name="Kalyanaraman A."/>
            <person name="Hsia A.-P."/>
            <person name="Barbazuk W.B."/>
            <person name="Baucom R.S."/>
            <person name="Brutnell T.P."/>
            <person name="Carpita N.C."/>
            <person name="Chaparro C."/>
            <person name="Chia J.-M."/>
            <person name="Deragon J.-M."/>
            <person name="Estill J.C."/>
            <person name="Fu Y."/>
            <person name="Jeddeloh J.A."/>
            <person name="Han Y."/>
            <person name="Lee H."/>
            <person name="Li P."/>
            <person name="Lisch D.R."/>
            <person name="Liu S."/>
            <person name="Liu Z."/>
            <person name="Nagel D.H."/>
            <person name="McCann M.C."/>
            <person name="SanMiguel P."/>
            <person name="Myers A.M."/>
            <person name="Nettleton D."/>
            <person name="Nguyen J."/>
            <person name="Penning B.W."/>
            <person name="Ponnala L."/>
            <person name="Schneider K.L."/>
            <person name="Schwartz D.C."/>
            <person name="Sharma A."/>
            <person name="Soderlund C."/>
            <person name="Springer N.M."/>
            <person name="Sun Q."/>
            <person name="Wang H."/>
            <person name="Waterman M."/>
            <person name="Westerman R."/>
            <person name="Wolfgruber T.K."/>
            <person name="Yang L."/>
            <person name="Yu Y."/>
            <person name="Zhang L."/>
            <person name="Zhou S."/>
            <person name="Zhu Q."/>
            <person name="Bennetzen J.L."/>
            <person name="Dawe R.K."/>
            <person name="Jiang J."/>
            <person name="Jiang N."/>
            <person name="Presting G.G."/>
            <person name="Wessler S.R."/>
            <person name="Aluru S."/>
            <person name="Martienssen R.A."/>
            <person name="Clifton S.W."/>
            <person name="McCombie W.R."/>
            <person name="Wing R.A."/>
            <person name="Wilson R.K."/>
        </authorList>
    </citation>
    <scope>NUCLEOTIDE SEQUENCE [LARGE SCALE GENOMIC DNA]</scope>
    <source>
        <strain evidence="2">cv. B73</strain>
    </source>
</reference>
<reference evidence="1" key="3">
    <citation type="submission" date="2021-05" db="UniProtKB">
        <authorList>
            <consortium name="EnsemblPlants"/>
        </authorList>
    </citation>
    <scope>IDENTIFICATION</scope>
    <source>
        <strain evidence="1">cv. B73</strain>
    </source>
</reference>
<dbReference type="Proteomes" id="UP000007305">
    <property type="component" value="Chromosome 6"/>
</dbReference>
<accession>A0A804Q0E7</accession>
<dbReference type="AlphaFoldDB" id="A0A804Q0E7"/>
<sequence length="123" mass="13437">MTEETTFIYRGLSRPSDLQGLARSVPSHAFKLKPNAFQRRGEIYGCGSREEPEVLLPPGADEVAADALALPPHRQRQALRPVDALLHKLLAAAPREAATFVHNGQPLTHQRSIPLAVARETTA</sequence>
<proteinExistence type="predicted"/>
<name>A0A804Q0E7_MAIZE</name>
<organism evidence="1 2">
    <name type="scientific">Zea mays</name>
    <name type="common">Maize</name>
    <dbReference type="NCBI Taxonomy" id="4577"/>
    <lineage>
        <taxon>Eukaryota</taxon>
        <taxon>Viridiplantae</taxon>
        <taxon>Streptophyta</taxon>
        <taxon>Embryophyta</taxon>
        <taxon>Tracheophyta</taxon>
        <taxon>Spermatophyta</taxon>
        <taxon>Magnoliopsida</taxon>
        <taxon>Liliopsida</taxon>
        <taxon>Poales</taxon>
        <taxon>Poaceae</taxon>
        <taxon>PACMAD clade</taxon>
        <taxon>Panicoideae</taxon>
        <taxon>Andropogonodae</taxon>
        <taxon>Andropogoneae</taxon>
        <taxon>Tripsacinae</taxon>
        <taxon>Zea</taxon>
    </lineage>
</organism>
<dbReference type="Gramene" id="Zm00001eb288560_T001">
    <property type="protein sequence ID" value="Zm00001eb288560_P001"/>
    <property type="gene ID" value="Zm00001eb288560"/>
</dbReference>
<dbReference type="EnsemblPlants" id="Zm00001eb288560_T001">
    <property type="protein sequence ID" value="Zm00001eb288560_P001"/>
    <property type="gene ID" value="Zm00001eb288560"/>
</dbReference>
<reference evidence="1" key="2">
    <citation type="submission" date="2019-07" db="EMBL/GenBank/DDBJ databases">
        <authorList>
            <person name="Seetharam A."/>
            <person name="Woodhouse M."/>
            <person name="Cannon E."/>
        </authorList>
    </citation>
    <scope>NUCLEOTIDE SEQUENCE [LARGE SCALE GENOMIC DNA]</scope>
    <source>
        <strain evidence="1">cv. B73</strain>
    </source>
</reference>